<proteinExistence type="predicted"/>
<sequence length="531" mass="59932">MIKVYKAEAEIAKFIFDNTSIAYQHELVPLSCDISKKEKIKAGLANWLDNVLELPAKGGERDSDLHYVQSVLVTTNWNKNDDVFDIQEVWNARHTPQHKPTNVGHDEHEIVGHMTANWVIGEDGGLIDDDIAIEDLPSLFHVINGSVIYKAWQDTKLFERAQRLIEEIDAGRKFVSMECMFTGFDYAILTPDNQSKVLARNEETSFLTKHLRAYGGSGLYDGYKVGRLLRNITFTGKGFVDKPANPNSIIFDKNKFFDFAGANHETVFAVNSVKVDEFNNSGVYNNIDNDFQSEEEILMTDFLKDQNVELKAKVDDLVKQLADADEKLAKIDIEKVEKLAAKLEDELKDAKIQIEELTANCETESIAKEELVQELVTVKESRDILQKDLDNVKANELRTNRISTLVDGGIDKEVAEKKVDLYNTLSDEQFSDLANELIEVVKIKKDKKDEKEDCTSDVNTDEVVESQEDIADEEIDDAEAETEVLDNVEQTDDVDLSTAESDSSNNDIRSKLSRAIARMLGKDDNDNSEEN</sequence>
<organism evidence="3">
    <name type="scientific">viral metagenome</name>
    <dbReference type="NCBI Taxonomy" id="1070528"/>
    <lineage>
        <taxon>unclassified sequences</taxon>
        <taxon>metagenomes</taxon>
        <taxon>organismal metagenomes</taxon>
    </lineage>
</organism>
<gene>
    <name evidence="3" type="ORF">MM415A01403_0005</name>
</gene>
<evidence type="ECO:0000313" key="3">
    <source>
        <dbReference type="EMBL" id="QJA76901.1"/>
    </source>
</evidence>
<reference evidence="3" key="1">
    <citation type="submission" date="2020-03" db="EMBL/GenBank/DDBJ databases">
        <title>The deep terrestrial virosphere.</title>
        <authorList>
            <person name="Holmfeldt K."/>
            <person name="Nilsson E."/>
            <person name="Simone D."/>
            <person name="Lopez-Fernandez M."/>
            <person name="Wu X."/>
            <person name="de Brujin I."/>
            <person name="Lundin D."/>
            <person name="Andersson A."/>
            <person name="Bertilsson S."/>
            <person name="Dopson M."/>
        </authorList>
    </citation>
    <scope>NUCLEOTIDE SEQUENCE</scope>
    <source>
        <strain evidence="3">MM415A01403</strain>
    </source>
</reference>
<protein>
    <submittedName>
        <fullName evidence="3">Uncharacterized protein</fullName>
    </submittedName>
</protein>
<evidence type="ECO:0000256" key="1">
    <source>
        <dbReference type="SAM" id="Coils"/>
    </source>
</evidence>
<feature type="region of interest" description="Disordered" evidence="2">
    <location>
        <begin position="469"/>
        <end position="510"/>
    </location>
</feature>
<evidence type="ECO:0000256" key="2">
    <source>
        <dbReference type="SAM" id="MobiDB-lite"/>
    </source>
</evidence>
<dbReference type="EMBL" id="MT142251">
    <property type="protein sequence ID" value="QJA76901.1"/>
    <property type="molecule type" value="Genomic_DNA"/>
</dbReference>
<accession>A0A6M3K5D0</accession>
<keyword evidence="1" id="KW-0175">Coiled coil</keyword>
<dbReference type="AlphaFoldDB" id="A0A6M3K5D0"/>
<feature type="coiled-coil region" evidence="1">
    <location>
        <begin position="300"/>
        <end position="395"/>
    </location>
</feature>
<name>A0A6M3K5D0_9ZZZZ</name>
<feature type="compositionally biased region" description="Polar residues" evidence="2">
    <location>
        <begin position="498"/>
        <end position="507"/>
    </location>
</feature>
<feature type="compositionally biased region" description="Acidic residues" evidence="2">
    <location>
        <begin position="469"/>
        <end position="495"/>
    </location>
</feature>